<dbReference type="Gene3D" id="1.10.287.1260">
    <property type="match status" value="1"/>
</dbReference>
<dbReference type="InterPro" id="IPR011014">
    <property type="entry name" value="MscS_channel_TM-2"/>
</dbReference>
<dbReference type="GO" id="GO:0005886">
    <property type="term" value="C:plasma membrane"/>
    <property type="evidence" value="ECO:0007669"/>
    <property type="project" value="UniProtKB-SubCell"/>
</dbReference>
<comment type="function">
    <text evidence="7">Mechanosensitive channel that participates in the regulation of osmotic pressure changes within the cell, opening in response to stretch forces in the membrane lipid bilayer, without the need for other proteins. Contributes to normal resistance to hypoosmotic shock. Forms an ion channel of 1.0 nanosiemens conductance with a slight preference for anions.</text>
</comment>
<dbReference type="InterPro" id="IPR011066">
    <property type="entry name" value="MscS_channel_C_sf"/>
</dbReference>
<keyword evidence="3" id="KW-1003">Cell membrane</keyword>
<dbReference type="InterPro" id="IPR049278">
    <property type="entry name" value="MS_channel_C"/>
</dbReference>
<evidence type="ECO:0000256" key="3">
    <source>
        <dbReference type="ARBA" id="ARBA00022475"/>
    </source>
</evidence>
<keyword evidence="7" id="KW-0407">Ion channel</keyword>
<evidence type="ECO:0000259" key="9">
    <source>
        <dbReference type="Pfam" id="PF21082"/>
    </source>
</evidence>
<evidence type="ECO:0000259" key="8">
    <source>
        <dbReference type="Pfam" id="PF00924"/>
    </source>
</evidence>
<keyword evidence="7" id="KW-0997">Cell inner membrane</keyword>
<sequence>MDDLTPRVMALPEDNPLRVELEARIRGDLADVGRAVFERLNELDDRIDQLGADIEQLSGAEHIESEAYLESLSQLRYRYYEALIAFSNRRQSLGLPQLEVLKKLPQELFQYAEIQVGKVEFVGAAIRELQNRVKIRPDQTELVVALEELRIQRSRHIADLRIAIELMEQLNLDSTPYRTVALQQGNMVSLSLFDSGVFMGMVKDGWQRMRLSLVERAPDGVFRFLLFLVTLILFFWFARVVRRLTRKALDRSNLKVSNLFKDIMVSVSGGVVLILGLLMALSQMGISLGPMLAGLGVAGFIVGFALQDTLSNFASGAMILIYRPFDVDDFIEVSGATGFVKKMTLVSTTIATIDNQILVVPNNKIWGDVIKNVTAQRVRRVDLTFGISYSDDIPRTEAVLADVVSQHDKVLRSPEPVIKVHELGDSSVNFIVRPWVRTEDYWDVYWDLIRAVKLRFDDEGISIPFPQRDVHFYPAKSAAEAGQ</sequence>
<name>A0A5C9A4S4_9GAMM</name>
<protein>
    <recommendedName>
        <fullName evidence="7">Small-conductance mechanosensitive channel</fullName>
    </recommendedName>
</protein>
<evidence type="ECO:0000313" key="11">
    <source>
        <dbReference type="Proteomes" id="UP000321039"/>
    </source>
</evidence>
<comment type="caution">
    <text evidence="10">The sequence shown here is derived from an EMBL/GenBank/DDBJ whole genome shotgun (WGS) entry which is preliminary data.</text>
</comment>
<gene>
    <name evidence="10" type="ORF">FV139_05015</name>
</gene>
<feature type="transmembrane region" description="Helical" evidence="7">
    <location>
        <begin position="259"/>
        <end position="281"/>
    </location>
</feature>
<dbReference type="Gene3D" id="2.30.30.60">
    <property type="match status" value="1"/>
</dbReference>
<evidence type="ECO:0000256" key="4">
    <source>
        <dbReference type="ARBA" id="ARBA00022692"/>
    </source>
</evidence>
<dbReference type="Pfam" id="PF21082">
    <property type="entry name" value="MS_channel_3rd"/>
    <property type="match status" value="1"/>
</dbReference>
<comment type="caution">
    <text evidence="7">Lacks conserved residue(s) required for the propagation of feature annotation.</text>
</comment>
<dbReference type="InterPro" id="IPR045275">
    <property type="entry name" value="MscS_archaea/bacteria_type"/>
</dbReference>
<keyword evidence="4 7" id="KW-0812">Transmembrane</keyword>
<evidence type="ECO:0000256" key="5">
    <source>
        <dbReference type="ARBA" id="ARBA00022989"/>
    </source>
</evidence>
<feature type="transmembrane region" description="Helical" evidence="7">
    <location>
        <begin position="220"/>
        <end position="238"/>
    </location>
</feature>
<dbReference type="GO" id="GO:0008381">
    <property type="term" value="F:mechanosensitive monoatomic ion channel activity"/>
    <property type="evidence" value="ECO:0007669"/>
    <property type="project" value="InterPro"/>
</dbReference>
<dbReference type="Pfam" id="PF00924">
    <property type="entry name" value="MS_channel_2nd"/>
    <property type="match status" value="1"/>
</dbReference>
<dbReference type="PANTHER" id="PTHR30221:SF1">
    <property type="entry name" value="SMALL-CONDUCTANCE MECHANOSENSITIVE CHANNEL"/>
    <property type="match status" value="1"/>
</dbReference>
<keyword evidence="11" id="KW-1185">Reference proteome</keyword>
<keyword evidence="6 7" id="KW-0472">Membrane</keyword>
<accession>A0A5C9A4S4</accession>
<feature type="domain" description="Mechanosensitive ion channel MscS" evidence="8">
    <location>
        <begin position="308"/>
        <end position="374"/>
    </location>
</feature>
<dbReference type="SUPFAM" id="SSF82689">
    <property type="entry name" value="Mechanosensitive channel protein MscS (YggB), C-terminal domain"/>
    <property type="match status" value="1"/>
</dbReference>
<dbReference type="AlphaFoldDB" id="A0A5C9A4S4"/>
<dbReference type="InterPro" id="IPR023408">
    <property type="entry name" value="MscS_beta-dom_sf"/>
</dbReference>
<dbReference type="InterPro" id="IPR006685">
    <property type="entry name" value="MscS_channel_2nd"/>
</dbReference>
<comment type="similarity">
    <text evidence="2 7">Belongs to the MscS (TC 1.A.23) family.</text>
</comment>
<comment type="subcellular location">
    <subcellularLocation>
        <location evidence="7">Cell inner membrane</location>
        <topology evidence="7">Multi-pass membrane protein</topology>
    </subcellularLocation>
    <subcellularLocation>
        <location evidence="1">Cell membrane</location>
        <topology evidence="1">Multi-pass membrane protein</topology>
    </subcellularLocation>
</comment>
<proteinExistence type="inferred from homology"/>
<dbReference type="PANTHER" id="PTHR30221">
    <property type="entry name" value="SMALL-CONDUCTANCE MECHANOSENSITIVE CHANNEL"/>
    <property type="match status" value="1"/>
</dbReference>
<keyword evidence="5 7" id="KW-1133">Transmembrane helix</keyword>
<organism evidence="10 11">
    <name type="scientific">Parahaliea maris</name>
    <dbReference type="NCBI Taxonomy" id="2716870"/>
    <lineage>
        <taxon>Bacteria</taxon>
        <taxon>Pseudomonadati</taxon>
        <taxon>Pseudomonadota</taxon>
        <taxon>Gammaproteobacteria</taxon>
        <taxon>Cellvibrionales</taxon>
        <taxon>Halieaceae</taxon>
        <taxon>Parahaliea</taxon>
    </lineage>
</organism>
<evidence type="ECO:0000256" key="1">
    <source>
        <dbReference type="ARBA" id="ARBA00004651"/>
    </source>
</evidence>
<evidence type="ECO:0000256" key="2">
    <source>
        <dbReference type="ARBA" id="ARBA00008017"/>
    </source>
</evidence>
<dbReference type="EMBL" id="VRZA01000002">
    <property type="protein sequence ID" value="TXS95875.1"/>
    <property type="molecule type" value="Genomic_DNA"/>
</dbReference>
<evidence type="ECO:0000313" key="10">
    <source>
        <dbReference type="EMBL" id="TXS95875.1"/>
    </source>
</evidence>
<evidence type="ECO:0000256" key="7">
    <source>
        <dbReference type="RuleBase" id="RU369025"/>
    </source>
</evidence>
<comment type="subunit">
    <text evidence="7">Homoheptamer.</text>
</comment>
<feature type="transmembrane region" description="Helical" evidence="7">
    <location>
        <begin position="287"/>
        <end position="306"/>
    </location>
</feature>
<dbReference type="Gene3D" id="3.30.70.100">
    <property type="match status" value="1"/>
</dbReference>
<reference evidence="10 11" key="1">
    <citation type="submission" date="2019-08" db="EMBL/GenBank/DDBJ databases">
        <title>Parahaliea maris sp. nov., isolated from the surface seawater.</title>
        <authorList>
            <person name="Liu Y."/>
        </authorList>
    </citation>
    <scope>NUCLEOTIDE SEQUENCE [LARGE SCALE GENOMIC DNA]</scope>
    <source>
        <strain evidence="10 11">HSLHS9</strain>
    </source>
</reference>
<keyword evidence="7" id="KW-0813">Transport</keyword>
<dbReference type="InterPro" id="IPR010920">
    <property type="entry name" value="LSM_dom_sf"/>
</dbReference>
<keyword evidence="7" id="KW-0406">Ion transport</keyword>
<feature type="domain" description="Mechanosensitive ion channel MscS C-terminal" evidence="9">
    <location>
        <begin position="381"/>
        <end position="463"/>
    </location>
</feature>
<dbReference type="Proteomes" id="UP000321039">
    <property type="component" value="Unassembled WGS sequence"/>
</dbReference>
<evidence type="ECO:0000256" key="6">
    <source>
        <dbReference type="ARBA" id="ARBA00023136"/>
    </source>
</evidence>
<dbReference type="SUPFAM" id="SSF82861">
    <property type="entry name" value="Mechanosensitive channel protein MscS (YggB), transmembrane region"/>
    <property type="match status" value="1"/>
</dbReference>
<dbReference type="SUPFAM" id="SSF50182">
    <property type="entry name" value="Sm-like ribonucleoproteins"/>
    <property type="match status" value="1"/>
</dbReference>